<keyword evidence="1" id="KW-0812">Transmembrane</keyword>
<dbReference type="EMBL" id="JACSQO010000013">
    <property type="protein sequence ID" value="MBD7946073.1"/>
    <property type="molecule type" value="Genomic_DNA"/>
</dbReference>
<organism evidence="2 3">
    <name type="scientific">Psychrobacillus faecigallinarum</name>
    <dbReference type="NCBI Taxonomy" id="2762235"/>
    <lineage>
        <taxon>Bacteria</taxon>
        <taxon>Bacillati</taxon>
        <taxon>Bacillota</taxon>
        <taxon>Bacilli</taxon>
        <taxon>Bacillales</taxon>
        <taxon>Bacillaceae</taxon>
        <taxon>Psychrobacillus</taxon>
    </lineage>
</organism>
<keyword evidence="1" id="KW-0472">Membrane</keyword>
<feature type="transmembrane region" description="Helical" evidence="1">
    <location>
        <begin position="9"/>
        <end position="26"/>
    </location>
</feature>
<evidence type="ECO:0000256" key="1">
    <source>
        <dbReference type="SAM" id="Phobius"/>
    </source>
</evidence>
<keyword evidence="1" id="KW-1133">Transmembrane helix</keyword>
<sequence>MKDPTYQKVAYGIVMAIAVIIVHFLNVRIYPLHPILSFVMAILIIYAGITAVKKSGKFEQTISRMRYNLLNMIVVFVLFIAYFTIAAS</sequence>
<keyword evidence="3" id="KW-1185">Reference proteome</keyword>
<dbReference type="Proteomes" id="UP000640786">
    <property type="component" value="Unassembled WGS sequence"/>
</dbReference>
<proteinExistence type="predicted"/>
<feature type="transmembrane region" description="Helical" evidence="1">
    <location>
        <begin position="69"/>
        <end position="87"/>
    </location>
</feature>
<reference evidence="2 3" key="1">
    <citation type="submission" date="2020-08" db="EMBL/GenBank/DDBJ databases">
        <title>A Genomic Blueprint of the Chicken Gut Microbiome.</title>
        <authorList>
            <person name="Gilroy R."/>
            <person name="Ravi A."/>
            <person name="Getino M."/>
            <person name="Pursley I."/>
            <person name="Horton D.L."/>
            <person name="Alikhan N.-F."/>
            <person name="Baker D."/>
            <person name="Gharbi K."/>
            <person name="Hall N."/>
            <person name="Watson M."/>
            <person name="Adriaenssens E.M."/>
            <person name="Foster-Nyarko E."/>
            <person name="Jarju S."/>
            <person name="Secka A."/>
            <person name="Antonio M."/>
            <person name="Oren A."/>
            <person name="Chaudhuri R."/>
            <person name="La Ragione R.M."/>
            <person name="Hildebrand F."/>
            <person name="Pallen M.J."/>
        </authorList>
    </citation>
    <scope>NUCLEOTIDE SEQUENCE [LARGE SCALE GENOMIC DNA]</scope>
    <source>
        <strain evidence="2 3">Sa2BUA9</strain>
    </source>
</reference>
<evidence type="ECO:0000313" key="2">
    <source>
        <dbReference type="EMBL" id="MBD7946073.1"/>
    </source>
</evidence>
<name>A0ABR8RE54_9BACI</name>
<protein>
    <submittedName>
        <fullName evidence="2">Uncharacterized protein</fullName>
    </submittedName>
</protein>
<feature type="transmembrane region" description="Helical" evidence="1">
    <location>
        <begin position="32"/>
        <end position="49"/>
    </location>
</feature>
<accession>A0ABR8RE54</accession>
<gene>
    <name evidence="2" type="ORF">H9650_18365</name>
</gene>
<comment type="caution">
    <text evidence="2">The sequence shown here is derived from an EMBL/GenBank/DDBJ whole genome shotgun (WGS) entry which is preliminary data.</text>
</comment>
<evidence type="ECO:0000313" key="3">
    <source>
        <dbReference type="Proteomes" id="UP000640786"/>
    </source>
</evidence>
<dbReference type="RefSeq" id="WP_154312175.1">
    <property type="nucleotide sequence ID" value="NZ_JACSQO010000013.1"/>
</dbReference>